<keyword evidence="7" id="KW-1185">Reference proteome</keyword>
<dbReference type="Gene3D" id="3.40.50.1820">
    <property type="entry name" value="alpha/beta hydrolase"/>
    <property type="match status" value="1"/>
</dbReference>
<dbReference type="InterPro" id="IPR029058">
    <property type="entry name" value="AB_hydrolase_fold"/>
</dbReference>
<dbReference type="GO" id="GO:0005737">
    <property type="term" value="C:cytoplasm"/>
    <property type="evidence" value="ECO:0007669"/>
    <property type="project" value="UniProtKB-SubCell"/>
</dbReference>
<keyword evidence="2" id="KW-0963">Cytoplasm</keyword>
<comment type="similarity">
    <text evidence="3">Belongs to the AB hydrolase superfamily. ABHD14 family.</text>
</comment>
<feature type="domain" description="Serine aminopeptidase S33" evidence="5">
    <location>
        <begin position="87"/>
        <end position="194"/>
    </location>
</feature>
<dbReference type="PANTHER" id="PTHR46197">
    <property type="entry name" value="PROTEIN ABHD14B-LIKE"/>
    <property type="match status" value="1"/>
</dbReference>
<dbReference type="AlphaFoldDB" id="A0A8J9ZZI9"/>
<gene>
    <name evidence="6" type="primary">ABHD14B</name>
    <name evidence="6" type="ORF">BLAG_LOCUS19872</name>
</gene>
<evidence type="ECO:0000256" key="4">
    <source>
        <dbReference type="SAM" id="Phobius"/>
    </source>
</evidence>
<evidence type="ECO:0000256" key="3">
    <source>
        <dbReference type="ARBA" id="ARBA00037942"/>
    </source>
</evidence>
<keyword evidence="4" id="KW-0812">Transmembrane</keyword>
<dbReference type="SUPFAM" id="SSF53474">
    <property type="entry name" value="alpha/beta-Hydrolases"/>
    <property type="match status" value="1"/>
</dbReference>
<evidence type="ECO:0000256" key="1">
    <source>
        <dbReference type="ARBA" id="ARBA00004496"/>
    </source>
</evidence>
<dbReference type="EMBL" id="OV696690">
    <property type="protein sequence ID" value="CAH1266197.1"/>
    <property type="molecule type" value="Genomic_DNA"/>
</dbReference>
<keyword evidence="4" id="KW-1133">Transmembrane helix</keyword>
<evidence type="ECO:0000259" key="5">
    <source>
        <dbReference type="Pfam" id="PF12146"/>
    </source>
</evidence>
<sequence>MSGSSQVMLKTSFWTNVFIVGGLVFLALVFYLGAIHLPNSDLEKTVSLSRNQGEGKDGVINMSDQIYPHILEFGGARVWYQEKAPPNPKCDVLLLHGQAFISQTWVDLGTVDKLAEAGCRVVGLDLPGYGKSWMASRGQDPIKPPGFLHKFITAAKMNKPFIISPSMSGSFSMSHLMEHPDDISGFIPVAPMATENFKPDDYKKIKTPTLIIYGEEDKKLGVDSYKRLKDLPNSQVHVLPKAKHPCYLDQPDMFHHLVTEFIQRNSNSKD</sequence>
<comment type="subcellular location">
    <subcellularLocation>
        <location evidence="1">Cytoplasm</location>
    </subcellularLocation>
</comment>
<reference evidence="6" key="1">
    <citation type="submission" date="2022-01" db="EMBL/GenBank/DDBJ databases">
        <authorList>
            <person name="Braso-Vives M."/>
        </authorList>
    </citation>
    <scope>NUCLEOTIDE SEQUENCE</scope>
</reference>
<evidence type="ECO:0000313" key="6">
    <source>
        <dbReference type="EMBL" id="CAH1266197.1"/>
    </source>
</evidence>
<name>A0A8J9ZZI9_BRALA</name>
<proteinExistence type="inferred from homology"/>
<dbReference type="InterPro" id="IPR022742">
    <property type="entry name" value="Hydrolase_4"/>
</dbReference>
<organism evidence="6 7">
    <name type="scientific">Branchiostoma lanceolatum</name>
    <name type="common">Common lancelet</name>
    <name type="synonym">Amphioxus lanceolatum</name>
    <dbReference type="NCBI Taxonomy" id="7740"/>
    <lineage>
        <taxon>Eukaryota</taxon>
        <taxon>Metazoa</taxon>
        <taxon>Chordata</taxon>
        <taxon>Cephalochordata</taxon>
        <taxon>Leptocardii</taxon>
        <taxon>Amphioxiformes</taxon>
        <taxon>Branchiostomatidae</taxon>
        <taxon>Branchiostoma</taxon>
    </lineage>
</organism>
<dbReference type="Proteomes" id="UP000838412">
    <property type="component" value="Chromosome 5"/>
</dbReference>
<dbReference type="OrthoDB" id="284184at2759"/>
<protein>
    <submittedName>
        <fullName evidence="6">ABHD14B protein</fullName>
    </submittedName>
</protein>
<dbReference type="PANTHER" id="PTHR46197:SF3">
    <property type="entry name" value="AB HYDROLASE-1 DOMAIN-CONTAINING PROTEIN"/>
    <property type="match status" value="1"/>
</dbReference>
<accession>A0A8J9ZZI9</accession>
<evidence type="ECO:0000256" key="2">
    <source>
        <dbReference type="ARBA" id="ARBA00022490"/>
    </source>
</evidence>
<evidence type="ECO:0000313" key="7">
    <source>
        <dbReference type="Proteomes" id="UP000838412"/>
    </source>
</evidence>
<dbReference type="FunFam" id="3.40.50.1820:FF:000077">
    <property type="entry name" value="Abhydrolase domain containing 14B"/>
    <property type="match status" value="1"/>
</dbReference>
<dbReference type="Pfam" id="PF12146">
    <property type="entry name" value="Hydrolase_4"/>
    <property type="match status" value="1"/>
</dbReference>
<feature type="transmembrane region" description="Helical" evidence="4">
    <location>
        <begin position="12"/>
        <end position="34"/>
    </location>
</feature>
<keyword evidence="4" id="KW-0472">Membrane</keyword>